<dbReference type="Proteomes" id="UP001218188">
    <property type="component" value="Unassembled WGS sequence"/>
</dbReference>
<protein>
    <submittedName>
        <fullName evidence="1">Uncharacterized protein</fullName>
    </submittedName>
</protein>
<gene>
    <name evidence="1" type="ORF">C8F04DRAFT_1189067</name>
</gene>
<dbReference type="EMBL" id="JARJCM010000118">
    <property type="protein sequence ID" value="KAJ7027857.1"/>
    <property type="molecule type" value="Genomic_DNA"/>
</dbReference>
<evidence type="ECO:0000313" key="2">
    <source>
        <dbReference type="Proteomes" id="UP001218188"/>
    </source>
</evidence>
<proteinExistence type="predicted"/>
<keyword evidence="2" id="KW-1185">Reference proteome</keyword>
<name>A0AAD6SIM6_9AGAR</name>
<accession>A0AAD6SIM6</accession>
<reference evidence="1" key="1">
    <citation type="submission" date="2023-03" db="EMBL/GenBank/DDBJ databases">
        <title>Massive genome expansion in bonnet fungi (Mycena s.s.) driven by repeated elements and novel gene families across ecological guilds.</title>
        <authorList>
            <consortium name="Lawrence Berkeley National Laboratory"/>
            <person name="Harder C.B."/>
            <person name="Miyauchi S."/>
            <person name="Viragh M."/>
            <person name="Kuo A."/>
            <person name="Thoen E."/>
            <person name="Andreopoulos B."/>
            <person name="Lu D."/>
            <person name="Skrede I."/>
            <person name="Drula E."/>
            <person name="Henrissat B."/>
            <person name="Morin E."/>
            <person name="Kohler A."/>
            <person name="Barry K."/>
            <person name="LaButti K."/>
            <person name="Morin E."/>
            <person name="Salamov A."/>
            <person name="Lipzen A."/>
            <person name="Mereny Z."/>
            <person name="Hegedus B."/>
            <person name="Baldrian P."/>
            <person name="Stursova M."/>
            <person name="Weitz H."/>
            <person name="Taylor A."/>
            <person name="Grigoriev I.V."/>
            <person name="Nagy L.G."/>
            <person name="Martin F."/>
            <person name="Kauserud H."/>
        </authorList>
    </citation>
    <scope>NUCLEOTIDE SEQUENCE</scope>
    <source>
        <strain evidence="1">CBHHK200</strain>
    </source>
</reference>
<evidence type="ECO:0000313" key="1">
    <source>
        <dbReference type="EMBL" id="KAJ7027857.1"/>
    </source>
</evidence>
<organism evidence="1 2">
    <name type="scientific">Mycena alexandri</name>
    <dbReference type="NCBI Taxonomy" id="1745969"/>
    <lineage>
        <taxon>Eukaryota</taxon>
        <taxon>Fungi</taxon>
        <taxon>Dikarya</taxon>
        <taxon>Basidiomycota</taxon>
        <taxon>Agaricomycotina</taxon>
        <taxon>Agaricomycetes</taxon>
        <taxon>Agaricomycetidae</taxon>
        <taxon>Agaricales</taxon>
        <taxon>Marasmiineae</taxon>
        <taxon>Mycenaceae</taxon>
        <taxon>Mycena</taxon>
    </lineage>
</organism>
<sequence>MFGMNWVIRSRSSTGVIGQLRVLKEHDVVLSTVYVLAVSAQKPLVDGLFEPNRLLGNSDSVGTALACTKAQPASGIEYFVGLGIRCFASSAPRGHWLLKEFLLSVSCRWFKYLFENRRHSVCPKFLVGKGEAPVSVISVLDLAGFVAHILTILPPSELKNRIFRIEGERISLNARAAVQHLGGACRQDPGRDGEIKTMILGPTDTGAASTGWDAVNKRERTGSNAAGSANELWAGHQWKTMKEVHNLIKAVLLIEFISRT</sequence>
<comment type="caution">
    <text evidence="1">The sequence shown here is derived from an EMBL/GenBank/DDBJ whole genome shotgun (WGS) entry which is preliminary data.</text>
</comment>
<dbReference type="AlphaFoldDB" id="A0AAD6SIM6"/>